<gene>
    <name evidence="3" type="ORF">FMOSSE_LOCUS3675</name>
</gene>
<dbReference type="AlphaFoldDB" id="A0A9N8WRY5"/>
<proteinExistence type="predicted"/>
<feature type="region of interest" description="Disordered" evidence="1">
    <location>
        <begin position="120"/>
        <end position="140"/>
    </location>
</feature>
<protein>
    <submittedName>
        <fullName evidence="3">1573_t:CDS:1</fullName>
    </submittedName>
</protein>
<feature type="domain" description="Putative restriction endonuclease" evidence="2">
    <location>
        <begin position="74"/>
        <end position="178"/>
    </location>
</feature>
<evidence type="ECO:0000313" key="4">
    <source>
        <dbReference type="Proteomes" id="UP000789375"/>
    </source>
</evidence>
<organism evidence="3 4">
    <name type="scientific">Funneliformis mosseae</name>
    <name type="common">Endomycorrhizal fungus</name>
    <name type="synonym">Glomus mosseae</name>
    <dbReference type="NCBI Taxonomy" id="27381"/>
    <lineage>
        <taxon>Eukaryota</taxon>
        <taxon>Fungi</taxon>
        <taxon>Fungi incertae sedis</taxon>
        <taxon>Mucoromycota</taxon>
        <taxon>Glomeromycotina</taxon>
        <taxon>Glomeromycetes</taxon>
        <taxon>Glomerales</taxon>
        <taxon>Glomeraceae</taxon>
        <taxon>Funneliformis</taxon>
    </lineage>
</organism>
<sequence length="297" mass="33946">MKLVILEKKQALVRHQVSSVAKTSDATFQPPKSNDVLTKFRNLWWTDGNIHPSANWEEASDVDWEKYSERTDMYNVHGRWEWINGNVYVYELPLGPHEVCKGAIERLIVKKDPQDMLISSGSTCTKAGNKGKEPDGSFLPFDKPEVNSNGREGTNSLLPWPNLVIEVASLESEAHLLNAVKDYWLYPGRAHDAIAVKLVRSDTIISKLKVWHFCTDERTQSGELIPVSEFEFEFNTIDDKDQILIQPQQHTIDLKRECLFHGMPPTFQTPTSIPDSLTVDFYYVIRAMLGTHELRFS</sequence>
<dbReference type="EMBL" id="CAJVPP010000565">
    <property type="protein sequence ID" value="CAG8493856.1"/>
    <property type="molecule type" value="Genomic_DNA"/>
</dbReference>
<dbReference type="InterPro" id="IPR012296">
    <property type="entry name" value="Nuclease_put_TT1808"/>
</dbReference>
<dbReference type="InterPro" id="IPR008538">
    <property type="entry name" value="Uma2"/>
</dbReference>
<dbReference type="Gene3D" id="3.90.1570.10">
    <property type="entry name" value="tt1808, chain A"/>
    <property type="match status" value="1"/>
</dbReference>
<reference evidence="3" key="1">
    <citation type="submission" date="2021-06" db="EMBL/GenBank/DDBJ databases">
        <authorList>
            <person name="Kallberg Y."/>
            <person name="Tangrot J."/>
            <person name="Rosling A."/>
        </authorList>
    </citation>
    <scope>NUCLEOTIDE SEQUENCE</scope>
    <source>
        <strain evidence="3">87-6 pot B 2015</strain>
    </source>
</reference>
<keyword evidence="4" id="KW-1185">Reference proteome</keyword>
<evidence type="ECO:0000256" key="1">
    <source>
        <dbReference type="SAM" id="MobiDB-lite"/>
    </source>
</evidence>
<dbReference type="Proteomes" id="UP000789375">
    <property type="component" value="Unassembled WGS sequence"/>
</dbReference>
<comment type="caution">
    <text evidence="3">The sequence shown here is derived from an EMBL/GenBank/DDBJ whole genome shotgun (WGS) entry which is preliminary data.</text>
</comment>
<accession>A0A9N8WRY5</accession>
<dbReference type="Pfam" id="PF05685">
    <property type="entry name" value="Uma2"/>
    <property type="match status" value="1"/>
</dbReference>
<evidence type="ECO:0000313" key="3">
    <source>
        <dbReference type="EMBL" id="CAG8493856.1"/>
    </source>
</evidence>
<evidence type="ECO:0000259" key="2">
    <source>
        <dbReference type="Pfam" id="PF05685"/>
    </source>
</evidence>
<name>A0A9N8WRY5_FUNMO</name>